<evidence type="ECO:0000256" key="5">
    <source>
        <dbReference type="SAM" id="SignalP"/>
    </source>
</evidence>
<keyword evidence="4" id="KW-0813">Transport</keyword>
<dbReference type="RefSeq" id="WP_379936695.1">
    <property type="nucleotide sequence ID" value="NZ_JBHTHY010000029.1"/>
</dbReference>
<organism evidence="7 8">
    <name type="scientific">Maribacter chungangensis</name>
    <dbReference type="NCBI Taxonomy" id="1069117"/>
    <lineage>
        <taxon>Bacteria</taxon>
        <taxon>Pseudomonadati</taxon>
        <taxon>Bacteroidota</taxon>
        <taxon>Flavobacteriia</taxon>
        <taxon>Flavobacteriales</taxon>
        <taxon>Flavobacteriaceae</taxon>
        <taxon>Maribacter</taxon>
    </lineage>
</organism>
<feature type="domain" description="Calx-beta" evidence="6">
    <location>
        <begin position="2143"/>
        <end position="2245"/>
    </location>
</feature>
<evidence type="ECO:0000259" key="6">
    <source>
        <dbReference type="SMART" id="SM00237"/>
    </source>
</evidence>
<dbReference type="InterPro" id="IPR051171">
    <property type="entry name" value="CaCA"/>
</dbReference>
<dbReference type="SUPFAM" id="SSF141072">
    <property type="entry name" value="CalX-like"/>
    <property type="match status" value="8"/>
</dbReference>
<feature type="chain" id="PRO_5047501695" evidence="5">
    <location>
        <begin position="31"/>
        <end position="2518"/>
    </location>
</feature>
<feature type="domain" description="Calx-beta" evidence="6">
    <location>
        <begin position="2259"/>
        <end position="2361"/>
    </location>
</feature>
<dbReference type="PANTHER" id="PTHR11878">
    <property type="entry name" value="SODIUM/CALCIUM EXCHANGER"/>
    <property type="match status" value="1"/>
</dbReference>
<accession>A0ABW3BBJ2</accession>
<feature type="domain" description="Calx-beta" evidence="6">
    <location>
        <begin position="1565"/>
        <end position="1665"/>
    </location>
</feature>
<dbReference type="Proteomes" id="UP001597012">
    <property type="component" value="Unassembled WGS sequence"/>
</dbReference>
<evidence type="ECO:0000313" key="7">
    <source>
        <dbReference type="EMBL" id="MFD0799709.1"/>
    </source>
</evidence>
<evidence type="ECO:0000313" key="8">
    <source>
        <dbReference type="Proteomes" id="UP001597012"/>
    </source>
</evidence>
<feature type="domain" description="Calx-beta" evidence="6">
    <location>
        <begin position="2375"/>
        <end position="2477"/>
    </location>
</feature>
<feature type="signal peptide" evidence="5">
    <location>
        <begin position="1"/>
        <end position="30"/>
    </location>
</feature>
<feature type="domain" description="Calx-beta" evidence="6">
    <location>
        <begin position="1785"/>
        <end position="1893"/>
    </location>
</feature>
<evidence type="ECO:0000256" key="4">
    <source>
        <dbReference type="ARBA" id="ARBA00023065"/>
    </source>
</evidence>
<dbReference type="Pfam" id="PF03160">
    <property type="entry name" value="Calx-beta"/>
    <property type="match status" value="7"/>
</dbReference>
<name>A0ABW3BBJ2_9FLAO</name>
<dbReference type="EMBL" id="JBHTHY010000029">
    <property type="protein sequence ID" value="MFD0799709.1"/>
    <property type="molecule type" value="Genomic_DNA"/>
</dbReference>
<protein>
    <submittedName>
        <fullName evidence="7">Beta strand repeat-containing protein</fullName>
    </submittedName>
</protein>
<dbReference type="Gene3D" id="2.60.40.2030">
    <property type="match status" value="8"/>
</dbReference>
<evidence type="ECO:0000256" key="2">
    <source>
        <dbReference type="ARBA" id="ARBA00022737"/>
    </source>
</evidence>
<gene>
    <name evidence="7" type="ORF">ACFQZJ_19730</name>
</gene>
<feature type="domain" description="Calx-beta" evidence="6">
    <location>
        <begin position="1907"/>
        <end position="2004"/>
    </location>
</feature>
<proteinExistence type="predicted"/>
<dbReference type="InterPro" id="IPR038081">
    <property type="entry name" value="CalX-like_sf"/>
</dbReference>
<dbReference type="InterPro" id="IPR003644">
    <property type="entry name" value="Calx_beta"/>
</dbReference>
<keyword evidence="1 5" id="KW-0732">Signal</keyword>
<sequence>METKYNLQRLKHVLALICLLLFGSVQMAHAQINTNKIRVDLNSLSFKACNDTNNGLSTVTVQSKQATTTDFEIAFDFPDGVMYQAGSGVITTQTGSGDFTFSEIDISDLNQPIFGIERPSNAPWQINDQVTFTYQKTADCDAVQFSYSGGLFKDAHTISFNDTDGAQTASDNDPTVNSYNLLRAFLAVDPISDVGAIVNTPQTRNIILRNSGNGGVERFEHQVEVPLELQVNYQLAFNGTVLTPTNISGDFYTYEIDLNLAPFAGQVGDGDNVFENESIIFQETLELSNCAWGIGTRHSPRWGCSSGTFCQTGAPIFGRFNIVDEWANISVTEINKPLPRWDAPVTYTYGISNIHGTDNAYNVQLNIGYTWDGTLSDIGVNPLYGDDSNTQRQLSNFRFTGGAPFTPQRWANTIDPSGGAGSYYLPANFLTSDPDGPGGLEDLDGDGFFDDLAPGANTEMNFDLAMLPNTPACDEYSAEYTRNLSLRMDLWSVNPCNRNIGTDRVTANQHGVQREALFNWTNPESFEQDADDGEIFNLSFVGSFTVPSESPTCNGIIMLSNDPGTSYNVSINVPPGINLDSSADSRYSQLGNQVTFTETDLANFVRDGYLLEIPINFPLTLDCATYTGPSTIDLNYTSSYSSTCFNTDIHCGSFEVVTHCDTGCAAPTTTSFEANRTTAGWTDDNMTTRVTLDPAIHATKYYMPRDEMVITSSAVMRNDVRDNLSFEIRYVTRNDGTNISDIFAFDYGTITINDLSSGPQVAAITVAPTVTTSGTNDHLMTFDLSSYRSIISPTYEYGEGFEEDEIEVELHFRFKDNFLNQAELNEFYTFYGQFYSLDGGGSRVSCQYYNDRAFFFENVTGLRPNYESFVTGCEERWLSVTLEQSSGIGARFPNEYRPPLLWQSTSIEIPQGMTFNNVASSEGYPYLQPENDRPGSWNNGLSYTVSGNVVTITPGPRFRNLDQSGNNTPNINIPVVATSATPAVSNHNVSVTYLDYAYSDNPIVVTQTDNRDFTYFNAWYGINRVNPIEIGSSELASFEVELRNGTATQIDYNWLRVNPDSDYQITSAYLIDGATETPLNVVNEGGVFYIEYGSMTGFVDEIKRIRFEGTFTECSPQTIYIAQNYDCAGYPSSYTGLPFFNGRELSLEPVAAAIQLDILSQPSGTVDTCTDYDVVLEARNAGEGDLTSPTITFDIPGDISSITFSDVSVEYPRNSGNIESITPSISGNTVTLDLLLHSGINAQNGLSGSYGAASLDEQIAIIDMTLNPQCNYRSNTGTTYIISGNNPCGSPAVGSGSRLASEPVVITGAEPPYSTNSVALSSPNFEGCEMETVSVETYIVDGTTGSDDFTRITLPSGLVYVPGSFSSTGSVTATFVSANTVGNHQEIEIGLPAGATITDLIAYNFGVESTADICAGTYDIDLSTYVTTTGLTCGGVSCGTTEIETGQADTQITISKAVLEESSFSATAEYVQGANTNYAVEVGIENTGTEDLASGISYEVFCADGTGIKVGSPLYTGTLSQGIPVGTSIQEAFSFSSSTFCGANSNIVVEFAPGASNCFCDVLSVVIASTPSPAFGDITFVNDNITVNEANGTATLEVIFNGNFPGGFSVDFNSQTDLAIAPDDFILTNGTLNFNGTNGEIQQITIPIIDDTLIEPTENFLVNLFNPSSGILNILDTQADVNIQDNDFAGITIDDATANEGDNLVFTITASQAPLTDLVFDLSYVDISTIPADYSGPTTVTLLANTTSVSFNVAALDDDWFENTQDFDVVIALTSGSATITDDTGRGTILDTDQATVSTGNYDVLEDVGIVQLRVFLSPSGTNVGVEDAFTVDVVVNSSGINFPATEGSDYTGTTATISFPANSPVNTEFFIPLTIIDDNITEPSERVIQRLSNPSISGIGLAGPGGIVRIHDNDTSTITLQDITVDEAVGSTSYSFILSGQTQDPFDISYSSSNGTAIEPDDYTANSGTVSFTGSNSEIQSVTFTIIDDNFIEPLETFNVSGSYSVAAPAFTNALAQNIIFSNNPGAINITDNDGGAGTGITFDNDNITVDESAGTATVNVLLTGNVPGGFTLDYTTTDGSAVTPSDYTTTSGQLTFAGTDGETQPITIPIIDDNLIEALENLLVDLSNLSTGLISINDNQATVNITDNDGGAGTGISFDNDNITVDESAGTATVNVILTGNIPGGFTLDYTTTDASAVAPGDYTTTSGQLTFAGTDGETQPITVPIIDDNLIEALENLLVDLSNLSTGLISINDNQATVNITDNDGGAGTGISFDNDNITVDESAGTATVNVILTGNIPGGFTLDYTTTDASAFAPGDYTTTSGQLTFAGTDGETQPITVPIIDDNLIEALENLLVDLSNLSTGLISINDNQATVNITDNDGGVGTGISFDNDNITVDESAGTATVNVLLTGNVPGGFTLDYTTTDATAVAPGDYTTTSGQLTFAGTDGETQPITVPIIDDNLLETLENLLVDLSNLSTNLIYINDNQATINILDNDGLGAGEGISVADFTVDEGA</sequence>
<keyword evidence="4" id="KW-0406">Ion transport</keyword>
<reference evidence="8" key="1">
    <citation type="journal article" date="2019" name="Int. J. Syst. Evol. Microbiol.">
        <title>The Global Catalogue of Microorganisms (GCM) 10K type strain sequencing project: providing services to taxonomists for standard genome sequencing and annotation.</title>
        <authorList>
            <consortium name="The Broad Institute Genomics Platform"/>
            <consortium name="The Broad Institute Genome Sequencing Center for Infectious Disease"/>
            <person name="Wu L."/>
            <person name="Ma J."/>
        </authorList>
    </citation>
    <scope>NUCLEOTIDE SEQUENCE [LARGE SCALE GENOMIC DNA]</scope>
    <source>
        <strain evidence="8">CCUG 61948</strain>
    </source>
</reference>
<dbReference type="PANTHER" id="PTHR11878:SF65">
    <property type="entry name" value="NA_CA-EXCHANGE PROTEIN, ISOFORM G"/>
    <property type="match status" value="1"/>
</dbReference>
<feature type="non-terminal residue" evidence="7">
    <location>
        <position position="2518"/>
    </location>
</feature>
<comment type="caution">
    <text evidence="7">The sequence shown here is derived from an EMBL/GenBank/DDBJ whole genome shotgun (WGS) entry which is preliminary data.</text>
</comment>
<evidence type="ECO:0000256" key="1">
    <source>
        <dbReference type="ARBA" id="ARBA00022729"/>
    </source>
</evidence>
<keyword evidence="8" id="KW-1185">Reference proteome</keyword>
<keyword evidence="2" id="KW-0677">Repeat</keyword>
<dbReference type="SMART" id="SM00237">
    <property type="entry name" value="Calx_beta"/>
    <property type="match status" value="7"/>
</dbReference>
<evidence type="ECO:0000256" key="3">
    <source>
        <dbReference type="ARBA" id="ARBA00022837"/>
    </source>
</evidence>
<feature type="domain" description="Calx-beta" evidence="6">
    <location>
        <begin position="2029"/>
        <end position="2129"/>
    </location>
</feature>
<keyword evidence="3" id="KW-0106">Calcium</keyword>